<evidence type="ECO:0000313" key="3">
    <source>
        <dbReference type="Proteomes" id="UP000187203"/>
    </source>
</evidence>
<organism evidence="2 3">
    <name type="scientific">Corchorus olitorius</name>
    <dbReference type="NCBI Taxonomy" id="93759"/>
    <lineage>
        <taxon>Eukaryota</taxon>
        <taxon>Viridiplantae</taxon>
        <taxon>Streptophyta</taxon>
        <taxon>Embryophyta</taxon>
        <taxon>Tracheophyta</taxon>
        <taxon>Spermatophyta</taxon>
        <taxon>Magnoliopsida</taxon>
        <taxon>eudicotyledons</taxon>
        <taxon>Gunneridae</taxon>
        <taxon>Pentapetalae</taxon>
        <taxon>rosids</taxon>
        <taxon>malvids</taxon>
        <taxon>Malvales</taxon>
        <taxon>Malvaceae</taxon>
        <taxon>Grewioideae</taxon>
        <taxon>Apeibeae</taxon>
        <taxon>Corchorus</taxon>
    </lineage>
</organism>
<sequence length="145" mass="16972">MEERHRKATIDFLTKGKERSKGMKKMETIYGPPPFPQRVCTFWWYCTRLGSFTSKFSQNMLYNKLRVTDGQSHKHSSEQGTSRAKHHGTIQGISSNRQTSKECKAIMAKQNSSKIYNFKQEIQGTSICRNHRPSKISYKYYTHKQ</sequence>
<name>A0A1R3JZI4_9ROSI</name>
<keyword evidence="3" id="KW-1185">Reference proteome</keyword>
<accession>A0A1R3JZI4</accession>
<dbReference type="Proteomes" id="UP000187203">
    <property type="component" value="Unassembled WGS sequence"/>
</dbReference>
<protein>
    <submittedName>
        <fullName evidence="2">Uncharacterized protein</fullName>
    </submittedName>
</protein>
<evidence type="ECO:0000313" key="2">
    <source>
        <dbReference type="EMBL" id="OMP00242.1"/>
    </source>
</evidence>
<gene>
    <name evidence="2" type="ORF">COLO4_12806</name>
</gene>
<dbReference type="AlphaFoldDB" id="A0A1R3JZI4"/>
<evidence type="ECO:0000256" key="1">
    <source>
        <dbReference type="SAM" id="MobiDB-lite"/>
    </source>
</evidence>
<dbReference type="EMBL" id="AWUE01014970">
    <property type="protein sequence ID" value="OMP00242.1"/>
    <property type="molecule type" value="Genomic_DNA"/>
</dbReference>
<comment type="caution">
    <text evidence="2">The sequence shown here is derived from an EMBL/GenBank/DDBJ whole genome shotgun (WGS) entry which is preliminary data.</text>
</comment>
<proteinExistence type="predicted"/>
<reference evidence="3" key="1">
    <citation type="submission" date="2013-09" db="EMBL/GenBank/DDBJ databases">
        <title>Corchorus olitorius genome sequencing.</title>
        <authorList>
            <person name="Alam M."/>
            <person name="Haque M.S."/>
            <person name="Islam M.S."/>
            <person name="Emdad E.M."/>
            <person name="Islam M.M."/>
            <person name="Ahmed B."/>
            <person name="Halim A."/>
            <person name="Hossen Q.M.M."/>
            <person name="Hossain M.Z."/>
            <person name="Ahmed R."/>
            <person name="Khan M.M."/>
            <person name="Islam R."/>
            <person name="Rashid M.M."/>
            <person name="Khan S.A."/>
            <person name="Rahman M.S."/>
            <person name="Alam M."/>
            <person name="Yahiya A.S."/>
            <person name="Khan M.S."/>
            <person name="Azam M.S."/>
            <person name="Haque T."/>
            <person name="Lashkar M.Z.H."/>
            <person name="Akhand A.I."/>
            <person name="Morshed G."/>
            <person name="Roy S."/>
            <person name="Uddin K.S."/>
            <person name="Rabeya T."/>
            <person name="Hossain A.S."/>
            <person name="Chowdhury A."/>
            <person name="Snigdha A.R."/>
            <person name="Mortoza M.S."/>
            <person name="Matin S.A."/>
            <person name="Hoque S.M.E."/>
            <person name="Islam M.K."/>
            <person name="Roy D.K."/>
            <person name="Haider R."/>
            <person name="Moosa M.M."/>
            <person name="Elias S.M."/>
            <person name="Hasan A.M."/>
            <person name="Jahan S."/>
            <person name="Shafiuddin M."/>
            <person name="Mahmood N."/>
            <person name="Shommy N.S."/>
        </authorList>
    </citation>
    <scope>NUCLEOTIDE SEQUENCE [LARGE SCALE GENOMIC DNA]</scope>
    <source>
        <strain evidence="3">cv. O-4</strain>
    </source>
</reference>
<feature type="region of interest" description="Disordered" evidence="1">
    <location>
        <begin position="69"/>
        <end position="101"/>
    </location>
</feature>